<keyword evidence="3" id="KW-1185">Reference proteome</keyword>
<accession>A0ABV6BG05</accession>
<proteinExistence type="predicted"/>
<feature type="transmembrane region" description="Helical" evidence="1">
    <location>
        <begin position="87"/>
        <end position="110"/>
    </location>
</feature>
<keyword evidence="1" id="KW-1133">Transmembrane helix</keyword>
<dbReference type="Pfam" id="PF04224">
    <property type="entry name" value="DUF417"/>
    <property type="match status" value="1"/>
</dbReference>
<reference evidence="2 3" key="1">
    <citation type="submission" date="2024-09" db="EMBL/GenBank/DDBJ databases">
        <authorList>
            <person name="Sun Q."/>
            <person name="Mori K."/>
        </authorList>
    </citation>
    <scope>NUCLEOTIDE SEQUENCE [LARGE SCALE GENOMIC DNA]</scope>
    <source>
        <strain evidence="2 3">KCTC 23315</strain>
    </source>
</reference>
<dbReference type="Proteomes" id="UP001589813">
    <property type="component" value="Unassembled WGS sequence"/>
</dbReference>
<feature type="transmembrane region" description="Helical" evidence="1">
    <location>
        <begin position="169"/>
        <end position="187"/>
    </location>
</feature>
<sequence length="257" mass="28373">MAWSFQAGQYGAFSAIVAYFTEVSPTLLAQLAQPQIGLLWTVVLLALLGLRWRLPQRLLALTLVLFSLLPLISLFGAQHYIASLGGFPIIGSGQGVIKFVALVALAITLWRWPVSSPAERFWLNYLPVALVLLWIGGMKFLPYEAKGIVDLVSSSPLLSWLYLVADEQTASDLIGLFDWLALLLLAAGYRWPRLFVPGFLMCGSVFVTTQTFLISFPDAWTAPAVLSSSGVFIIKDLWFIANMLLLAQAWLIRPKQG</sequence>
<gene>
    <name evidence="2" type="ORF">ACFFJP_16000</name>
</gene>
<organism evidence="2 3">
    <name type="scientific">Rheinheimera tilapiae</name>
    <dbReference type="NCBI Taxonomy" id="875043"/>
    <lineage>
        <taxon>Bacteria</taxon>
        <taxon>Pseudomonadati</taxon>
        <taxon>Pseudomonadota</taxon>
        <taxon>Gammaproteobacteria</taxon>
        <taxon>Chromatiales</taxon>
        <taxon>Chromatiaceae</taxon>
        <taxon>Rheinheimera</taxon>
    </lineage>
</organism>
<comment type="caution">
    <text evidence="2">The sequence shown here is derived from an EMBL/GenBank/DDBJ whole genome shotgun (WGS) entry which is preliminary data.</text>
</comment>
<feature type="transmembrane region" description="Helical" evidence="1">
    <location>
        <begin position="32"/>
        <end position="51"/>
    </location>
</feature>
<protein>
    <submittedName>
        <fullName evidence="2">DUF417 family protein</fullName>
    </submittedName>
</protein>
<dbReference type="InterPro" id="IPR007339">
    <property type="entry name" value="RclC-like"/>
</dbReference>
<dbReference type="PANTHER" id="PTHR40106">
    <property type="entry name" value="INNER MEMBRANE PROTEIN RCLC"/>
    <property type="match status" value="1"/>
</dbReference>
<evidence type="ECO:0000256" key="1">
    <source>
        <dbReference type="SAM" id="Phobius"/>
    </source>
</evidence>
<dbReference type="PANTHER" id="PTHR40106:SF1">
    <property type="entry name" value="INNER MEMBRANE PROTEIN RCLC"/>
    <property type="match status" value="1"/>
</dbReference>
<feature type="transmembrane region" description="Helical" evidence="1">
    <location>
        <begin position="122"/>
        <end position="141"/>
    </location>
</feature>
<dbReference type="RefSeq" id="WP_377246354.1">
    <property type="nucleotide sequence ID" value="NZ_JBHLXP010000004.1"/>
</dbReference>
<feature type="transmembrane region" description="Helical" evidence="1">
    <location>
        <begin position="58"/>
        <end position="81"/>
    </location>
</feature>
<evidence type="ECO:0000313" key="2">
    <source>
        <dbReference type="EMBL" id="MFC0049803.1"/>
    </source>
</evidence>
<feature type="transmembrane region" description="Helical" evidence="1">
    <location>
        <begin position="194"/>
        <end position="213"/>
    </location>
</feature>
<feature type="transmembrane region" description="Helical" evidence="1">
    <location>
        <begin position="233"/>
        <end position="252"/>
    </location>
</feature>
<name>A0ABV6BG05_9GAMM</name>
<dbReference type="EMBL" id="JBHLXP010000004">
    <property type="protein sequence ID" value="MFC0049803.1"/>
    <property type="molecule type" value="Genomic_DNA"/>
</dbReference>
<evidence type="ECO:0000313" key="3">
    <source>
        <dbReference type="Proteomes" id="UP001589813"/>
    </source>
</evidence>
<keyword evidence="1" id="KW-0812">Transmembrane</keyword>
<keyword evidence="1" id="KW-0472">Membrane</keyword>